<dbReference type="EMBL" id="JACBYW010000004">
    <property type="protein sequence ID" value="NYH78999.1"/>
    <property type="molecule type" value="Genomic_DNA"/>
</dbReference>
<evidence type="ECO:0000313" key="3">
    <source>
        <dbReference type="EMBL" id="NYH78999.1"/>
    </source>
</evidence>
<evidence type="ECO:0000256" key="1">
    <source>
        <dbReference type="SAM" id="MobiDB-lite"/>
    </source>
</evidence>
<feature type="region of interest" description="Disordered" evidence="1">
    <location>
        <begin position="202"/>
        <end position="225"/>
    </location>
</feature>
<evidence type="ECO:0000256" key="2">
    <source>
        <dbReference type="SAM" id="Phobius"/>
    </source>
</evidence>
<keyword evidence="2" id="KW-0812">Transmembrane</keyword>
<feature type="transmembrane region" description="Helical" evidence="2">
    <location>
        <begin position="12"/>
        <end position="32"/>
    </location>
</feature>
<feature type="region of interest" description="Disordered" evidence="1">
    <location>
        <begin position="51"/>
        <end position="71"/>
    </location>
</feature>
<comment type="caution">
    <text evidence="3">The sequence shown here is derived from an EMBL/GenBank/DDBJ whole genome shotgun (WGS) entry which is preliminary data.</text>
</comment>
<feature type="compositionally biased region" description="Basic and acidic residues" evidence="1">
    <location>
        <begin position="96"/>
        <end position="112"/>
    </location>
</feature>
<feature type="compositionally biased region" description="Pro residues" evidence="1">
    <location>
        <begin position="303"/>
        <end position="319"/>
    </location>
</feature>
<feature type="compositionally biased region" description="Low complexity" evidence="1">
    <location>
        <begin position="271"/>
        <end position="302"/>
    </location>
</feature>
<dbReference type="Proteomes" id="UP000548304">
    <property type="component" value="Unassembled WGS sequence"/>
</dbReference>
<gene>
    <name evidence="3" type="ORF">FHR84_002333</name>
</gene>
<dbReference type="AlphaFoldDB" id="A0A852YZN6"/>
<feature type="transmembrane region" description="Helical" evidence="2">
    <location>
        <begin position="231"/>
        <end position="250"/>
    </location>
</feature>
<keyword evidence="2" id="KW-1133">Transmembrane helix</keyword>
<keyword evidence="2" id="KW-0472">Membrane</keyword>
<name>A0A852YZN6_9ACTN</name>
<organism evidence="3 4">
    <name type="scientific">Actinopolyspora biskrensis</name>
    <dbReference type="NCBI Taxonomy" id="1470178"/>
    <lineage>
        <taxon>Bacteria</taxon>
        <taxon>Bacillati</taxon>
        <taxon>Actinomycetota</taxon>
        <taxon>Actinomycetes</taxon>
        <taxon>Actinopolysporales</taxon>
        <taxon>Actinopolysporaceae</taxon>
        <taxon>Actinopolyspora</taxon>
    </lineage>
</organism>
<protein>
    <submittedName>
        <fullName evidence="3">Uncharacterized protein</fullName>
    </submittedName>
</protein>
<proteinExistence type="predicted"/>
<evidence type="ECO:0000313" key="4">
    <source>
        <dbReference type="Proteomes" id="UP000548304"/>
    </source>
</evidence>
<reference evidence="3 4" key="1">
    <citation type="submission" date="2020-07" db="EMBL/GenBank/DDBJ databases">
        <title>Genomic Encyclopedia of Type Strains, Phase III (KMG-III): the genomes of soil and plant-associated and newly described type strains.</title>
        <authorList>
            <person name="Whitman W."/>
        </authorList>
    </citation>
    <scope>NUCLEOTIDE SEQUENCE [LARGE SCALE GENOMIC DNA]</scope>
    <source>
        <strain evidence="3 4">CECT 8576</strain>
    </source>
</reference>
<feature type="region of interest" description="Disordered" evidence="1">
    <location>
        <begin position="93"/>
        <end position="121"/>
    </location>
</feature>
<sequence>MSEQQQKYKVGCAALFGFGVLAMIVVNVATGLDSDDESPLFWDDESSRYSRQDTYTGQPIPRFTPTDSEDLSQGLSEYEQQYGICFGWKLTDGSNDSERSTSDPESSYDRGSSRGPNTPADICDEWVELRVTVAYTSSVSDRWSGVGLDVAESPGLSLTTPGTSDFAELGMDAETFIESPVDATGHAALSLPLLLAENNEDFETKQAESSEGTPPQQSLPPADGGAQGVGTWIWMGLLGLVTALAVGFGIRGVRRERAAQSGQNPPPPPADNAAQPPQPGGEQVQRPQQPPQNQWPGQQPPQQWGPPPQGPPQQPPQAPPQQWGQPPQQPPDNPQWHPESGPPGRGPQQR</sequence>
<keyword evidence="4" id="KW-1185">Reference proteome</keyword>
<accession>A0A852YZN6</accession>
<feature type="compositionally biased region" description="Pro residues" evidence="1">
    <location>
        <begin position="340"/>
        <end position="350"/>
    </location>
</feature>
<dbReference type="RefSeq" id="WP_179535464.1">
    <property type="nucleotide sequence ID" value="NZ_JACBYW010000004.1"/>
</dbReference>
<feature type="region of interest" description="Disordered" evidence="1">
    <location>
        <begin position="256"/>
        <end position="350"/>
    </location>
</feature>